<organism evidence="6 7">
    <name type="scientific">Flavobacterium zepuense</name>
    <dbReference type="NCBI Taxonomy" id="2593302"/>
    <lineage>
        <taxon>Bacteria</taxon>
        <taxon>Pseudomonadati</taxon>
        <taxon>Bacteroidota</taxon>
        <taxon>Flavobacteriia</taxon>
        <taxon>Flavobacteriales</taxon>
        <taxon>Flavobacteriaceae</taxon>
        <taxon>Flavobacterium</taxon>
    </lineage>
</organism>
<dbReference type="GO" id="GO:0008360">
    <property type="term" value="P:regulation of cell shape"/>
    <property type="evidence" value="ECO:0007669"/>
    <property type="project" value="UniProtKB-KW"/>
</dbReference>
<dbReference type="InterPro" id="IPR042175">
    <property type="entry name" value="Cell/Rod_MreC_2"/>
</dbReference>
<dbReference type="InterPro" id="IPR007221">
    <property type="entry name" value="MreC"/>
</dbReference>
<dbReference type="NCBIfam" id="NF010532">
    <property type="entry name" value="PRK13922.9-3"/>
    <property type="match status" value="1"/>
</dbReference>
<gene>
    <name evidence="6" type="primary">mreC</name>
    <name evidence="6" type="ORF">FMM05_03340</name>
</gene>
<evidence type="ECO:0000256" key="1">
    <source>
        <dbReference type="ARBA" id="ARBA00009369"/>
    </source>
</evidence>
<dbReference type="Proteomes" id="UP000320643">
    <property type="component" value="Unassembled WGS sequence"/>
</dbReference>
<dbReference type="InterPro" id="IPR042177">
    <property type="entry name" value="Cell/Rod_1"/>
</dbReference>
<comment type="similarity">
    <text evidence="1">Belongs to the MreC family.</text>
</comment>
<evidence type="ECO:0000256" key="4">
    <source>
        <dbReference type="ARBA" id="ARBA00032089"/>
    </source>
</evidence>
<dbReference type="EMBL" id="VJVZ01000002">
    <property type="protein sequence ID" value="TRW26427.1"/>
    <property type="molecule type" value="Genomic_DNA"/>
</dbReference>
<evidence type="ECO:0000313" key="7">
    <source>
        <dbReference type="Proteomes" id="UP000320643"/>
    </source>
</evidence>
<evidence type="ECO:0000259" key="5">
    <source>
        <dbReference type="Pfam" id="PF04085"/>
    </source>
</evidence>
<dbReference type="Pfam" id="PF04085">
    <property type="entry name" value="MreC"/>
    <property type="match status" value="1"/>
</dbReference>
<dbReference type="InterPro" id="IPR055342">
    <property type="entry name" value="MreC_beta-barrel_core"/>
</dbReference>
<comment type="caution">
    <text evidence="6">The sequence shown here is derived from an EMBL/GenBank/DDBJ whole genome shotgun (WGS) entry which is preliminary data.</text>
</comment>
<feature type="domain" description="Rod shape-determining protein MreC beta-barrel core" evidence="5">
    <location>
        <begin position="109"/>
        <end position="257"/>
    </location>
</feature>
<keyword evidence="7" id="KW-1185">Reference proteome</keyword>
<name>A0A552V7I5_9FLAO</name>
<dbReference type="Gene3D" id="2.40.10.340">
    <property type="entry name" value="Rod shape-determining protein MreC, domain 1"/>
    <property type="match status" value="1"/>
</dbReference>
<evidence type="ECO:0000256" key="2">
    <source>
        <dbReference type="ARBA" id="ARBA00013855"/>
    </source>
</evidence>
<evidence type="ECO:0000256" key="3">
    <source>
        <dbReference type="ARBA" id="ARBA00022960"/>
    </source>
</evidence>
<dbReference type="RefSeq" id="WP_143371930.1">
    <property type="nucleotide sequence ID" value="NZ_VJVZ01000002.1"/>
</dbReference>
<dbReference type="OrthoDB" id="9811827at2"/>
<protein>
    <recommendedName>
        <fullName evidence="2">Cell shape-determining protein MreC</fullName>
    </recommendedName>
    <alternativeName>
        <fullName evidence="4">Cell shape protein MreC</fullName>
    </alternativeName>
</protein>
<dbReference type="AlphaFoldDB" id="A0A552V7I5"/>
<reference evidence="6 7" key="1">
    <citation type="submission" date="2019-07" db="EMBL/GenBank/DDBJ databases">
        <title>Flavobacterium sp. nov., isolated from glacier ice.</title>
        <authorList>
            <person name="Liu Q."/>
            <person name="Xin Y.-H."/>
        </authorList>
    </citation>
    <scope>NUCLEOTIDE SEQUENCE [LARGE SCALE GENOMIC DNA]</scope>
    <source>
        <strain evidence="6 7">ZT4R6</strain>
    </source>
</reference>
<dbReference type="PANTHER" id="PTHR34138">
    <property type="entry name" value="CELL SHAPE-DETERMINING PROTEIN MREC"/>
    <property type="match status" value="1"/>
</dbReference>
<dbReference type="PANTHER" id="PTHR34138:SF1">
    <property type="entry name" value="CELL SHAPE-DETERMINING PROTEIN MREC"/>
    <property type="match status" value="1"/>
</dbReference>
<dbReference type="Gene3D" id="2.40.10.350">
    <property type="entry name" value="Rod shape-determining protein MreC, domain 2"/>
    <property type="match status" value="1"/>
</dbReference>
<keyword evidence="3" id="KW-0133">Cell shape</keyword>
<evidence type="ECO:0000313" key="6">
    <source>
        <dbReference type="EMBL" id="TRW26427.1"/>
    </source>
</evidence>
<dbReference type="GO" id="GO:0005886">
    <property type="term" value="C:plasma membrane"/>
    <property type="evidence" value="ECO:0007669"/>
    <property type="project" value="TreeGrafter"/>
</dbReference>
<accession>A0A552V7I5</accession>
<sequence length="274" mass="30827">MQQILNFLYKNSITLLFLLLLGISLTFTIQSHSYHRSRAVSSANAVTGYVSEQINNVEAYFGLREQNEHLAFENAQLKRLLYNTQDSTNRPPVTLPNELGAFKVIQSKVIINSYNKQENYLTINNGAKDGIKPDMGVVSSQGVIGYIEQTSNGYATIISVLNKKFRLGAKIKKNNHFGTLIWNGKNTGFAQLVDVPRLATVIKGDTIVTGAESTIFPENIPIGTIEKVYIDKKTNYYTLDIRLFNDMTSLGYVYVIENKDRKEIEQLQQATTNE</sequence>
<proteinExistence type="inferred from homology"/>